<gene>
    <name evidence="1" type="ORF">GCM10010269_36190</name>
</gene>
<reference evidence="1" key="2">
    <citation type="submission" date="2020-09" db="EMBL/GenBank/DDBJ databases">
        <authorList>
            <person name="Sun Q."/>
            <person name="Ohkuma M."/>
        </authorList>
    </citation>
    <scope>NUCLEOTIDE SEQUENCE</scope>
    <source>
        <strain evidence="1">JCM 4386</strain>
    </source>
</reference>
<evidence type="ECO:0000313" key="2">
    <source>
        <dbReference type="Proteomes" id="UP000606194"/>
    </source>
</evidence>
<sequence>MTSVGSVLDSSVKTVSAQLVEQGGKTAFTQVMGEKALFFYRLDPAEDERRREVGAERLDRRHPLETLLSLPVGMPVPLASLNQHERRALRSLPTGAADRDRRTVTRRAVRPLQVDLAVVPAAGWRQGLERAGRFAPFCRRAMLLSRRPARLDEVLAEADFYGIGVLIDMGDQIEMALEPESYRPQRHTAAAWRFVEELYQRVC</sequence>
<dbReference type="AlphaFoldDB" id="A0A918FWD9"/>
<evidence type="ECO:0000313" key="1">
    <source>
        <dbReference type="EMBL" id="GGR93944.1"/>
    </source>
</evidence>
<accession>A0A918FWD9</accession>
<protein>
    <submittedName>
        <fullName evidence="1">Uncharacterized protein</fullName>
    </submittedName>
</protein>
<comment type="caution">
    <text evidence="1">The sequence shown here is derived from an EMBL/GenBank/DDBJ whole genome shotgun (WGS) entry which is preliminary data.</text>
</comment>
<name>A0A918FWD9_9ACTN</name>
<dbReference type="EMBL" id="BMTL01000014">
    <property type="protein sequence ID" value="GGR93944.1"/>
    <property type="molecule type" value="Genomic_DNA"/>
</dbReference>
<keyword evidence="2" id="KW-1185">Reference proteome</keyword>
<dbReference type="Proteomes" id="UP000606194">
    <property type="component" value="Unassembled WGS sequence"/>
</dbReference>
<organism evidence="1 2">
    <name type="scientific">Streptomyces humidus</name>
    <dbReference type="NCBI Taxonomy" id="52259"/>
    <lineage>
        <taxon>Bacteria</taxon>
        <taxon>Bacillati</taxon>
        <taxon>Actinomycetota</taxon>
        <taxon>Actinomycetes</taxon>
        <taxon>Kitasatosporales</taxon>
        <taxon>Streptomycetaceae</taxon>
        <taxon>Streptomyces</taxon>
    </lineage>
</organism>
<reference evidence="1" key="1">
    <citation type="journal article" date="2014" name="Int. J. Syst. Evol. Microbiol.">
        <title>Complete genome sequence of Corynebacterium casei LMG S-19264T (=DSM 44701T), isolated from a smear-ripened cheese.</title>
        <authorList>
            <consortium name="US DOE Joint Genome Institute (JGI-PGF)"/>
            <person name="Walter F."/>
            <person name="Albersmeier A."/>
            <person name="Kalinowski J."/>
            <person name="Ruckert C."/>
        </authorList>
    </citation>
    <scope>NUCLEOTIDE SEQUENCE</scope>
    <source>
        <strain evidence="1">JCM 4386</strain>
    </source>
</reference>
<proteinExistence type="predicted"/>